<dbReference type="EMBL" id="CAMKVN010000395">
    <property type="protein sequence ID" value="CAI2167466.1"/>
    <property type="molecule type" value="Genomic_DNA"/>
</dbReference>
<dbReference type="OrthoDB" id="2379098at2759"/>
<name>A0A9W4SHR1_9GLOM</name>
<comment type="caution">
    <text evidence="1">The sequence shown here is derived from an EMBL/GenBank/DDBJ whole genome shotgun (WGS) entry which is preliminary data.</text>
</comment>
<keyword evidence="2" id="KW-1185">Reference proteome</keyword>
<gene>
    <name evidence="1" type="ORF">FWILDA_LOCUS3088</name>
</gene>
<evidence type="ECO:0000313" key="2">
    <source>
        <dbReference type="Proteomes" id="UP001153678"/>
    </source>
</evidence>
<evidence type="ECO:0000313" key="1">
    <source>
        <dbReference type="EMBL" id="CAI2167466.1"/>
    </source>
</evidence>
<feature type="non-terminal residue" evidence="1">
    <location>
        <position position="1"/>
    </location>
</feature>
<organism evidence="1 2">
    <name type="scientific">Funneliformis geosporum</name>
    <dbReference type="NCBI Taxonomy" id="1117311"/>
    <lineage>
        <taxon>Eukaryota</taxon>
        <taxon>Fungi</taxon>
        <taxon>Fungi incertae sedis</taxon>
        <taxon>Mucoromycota</taxon>
        <taxon>Glomeromycotina</taxon>
        <taxon>Glomeromycetes</taxon>
        <taxon>Glomerales</taxon>
        <taxon>Glomeraceae</taxon>
        <taxon>Funneliformis</taxon>
    </lineage>
</organism>
<reference evidence="1" key="1">
    <citation type="submission" date="2022-08" db="EMBL/GenBank/DDBJ databases">
        <authorList>
            <person name="Kallberg Y."/>
            <person name="Tangrot J."/>
            <person name="Rosling A."/>
        </authorList>
    </citation>
    <scope>NUCLEOTIDE SEQUENCE</scope>
    <source>
        <strain evidence="1">Wild A</strain>
    </source>
</reference>
<proteinExistence type="predicted"/>
<accession>A0A9W4SHR1</accession>
<dbReference type="Proteomes" id="UP001153678">
    <property type="component" value="Unassembled WGS sequence"/>
</dbReference>
<protein>
    <submittedName>
        <fullName evidence="1">13230_t:CDS:1</fullName>
    </submittedName>
</protein>
<dbReference type="AlphaFoldDB" id="A0A9W4SHR1"/>
<sequence>MVNIGYKVTAVTVSHNNSGSFGPFENTGSFGSYDGGLFNSYGDGGSFGLYGNGSLFGPYSYDTNPFDNGDLFGTSGDGKIADESNIKSELEKIKRSRYMTGKTSRSSYYEKYGPTGSFTKTAVNTKKITSFFKWSIESVT</sequence>